<evidence type="ECO:0000256" key="2">
    <source>
        <dbReference type="ARBA" id="ARBA00004319"/>
    </source>
</evidence>
<dbReference type="EMBL" id="JBBNAE010000008">
    <property type="protein sequence ID" value="KAK9102679.1"/>
    <property type="molecule type" value="Genomic_DNA"/>
</dbReference>
<dbReference type="Pfam" id="PF00085">
    <property type="entry name" value="Thioredoxin"/>
    <property type="match status" value="2"/>
</dbReference>
<dbReference type="GO" id="GO:0003756">
    <property type="term" value="F:protein disulfide isomerase activity"/>
    <property type="evidence" value="ECO:0007669"/>
    <property type="project" value="UniProtKB-EC"/>
</dbReference>
<evidence type="ECO:0000313" key="14">
    <source>
        <dbReference type="EMBL" id="KAK9102679.1"/>
    </source>
</evidence>
<keyword evidence="11" id="KW-0676">Redox-active center</keyword>
<protein>
    <recommendedName>
        <fullName evidence="4">protein disulfide-isomerase</fullName>
        <ecNumber evidence="4">5.3.4.1</ecNumber>
    </recommendedName>
</protein>
<evidence type="ECO:0000256" key="7">
    <source>
        <dbReference type="ARBA" id="ARBA00022824"/>
    </source>
</evidence>
<evidence type="ECO:0000256" key="11">
    <source>
        <dbReference type="ARBA" id="ARBA00023284"/>
    </source>
</evidence>
<dbReference type="CDD" id="cd02981">
    <property type="entry name" value="PDI_b_family"/>
    <property type="match status" value="1"/>
</dbReference>
<dbReference type="GO" id="GO:0005788">
    <property type="term" value="C:endoplasmic reticulum lumen"/>
    <property type="evidence" value="ECO:0007669"/>
    <property type="project" value="UniProtKB-SubCell"/>
</dbReference>
<evidence type="ECO:0000256" key="6">
    <source>
        <dbReference type="ARBA" id="ARBA00022737"/>
    </source>
</evidence>
<accession>A0AAP0F0F9</accession>
<evidence type="ECO:0000256" key="5">
    <source>
        <dbReference type="ARBA" id="ARBA00022729"/>
    </source>
</evidence>
<evidence type="ECO:0000256" key="10">
    <source>
        <dbReference type="ARBA" id="ARBA00023235"/>
    </source>
</evidence>
<feature type="chain" id="PRO_5042877525" description="protein disulfide-isomerase" evidence="12">
    <location>
        <begin position="30"/>
        <end position="538"/>
    </location>
</feature>
<feature type="domain" description="Thioredoxin" evidence="13">
    <location>
        <begin position="41"/>
        <end position="178"/>
    </location>
</feature>
<comment type="catalytic activity">
    <reaction evidence="1">
        <text>Catalyzes the rearrangement of -S-S- bonds in proteins.</text>
        <dbReference type="EC" id="5.3.4.1"/>
    </reaction>
</comment>
<feature type="signal peptide" evidence="12">
    <location>
        <begin position="1"/>
        <end position="29"/>
    </location>
</feature>
<evidence type="ECO:0000256" key="3">
    <source>
        <dbReference type="ARBA" id="ARBA00006347"/>
    </source>
</evidence>
<dbReference type="FunFam" id="3.40.30.10:FF:000201">
    <property type="entry name" value="Protein disulfide isomerase-like 1-5"/>
    <property type="match status" value="1"/>
</dbReference>
<evidence type="ECO:0000256" key="1">
    <source>
        <dbReference type="ARBA" id="ARBA00001182"/>
    </source>
</evidence>
<keyword evidence="5 12" id="KW-0732">Signal</keyword>
<keyword evidence="10" id="KW-0413">Isomerase</keyword>
<comment type="subcellular location">
    <subcellularLocation>
        <location evidence="2">Endoplasmic reticulum lumen</location>
    </subcellularLocation>
</comment>
<evidence type="ECO:0000256" key="12">
    <source>
        <dbReference type="SAM" id="SignalP"/>
    </source>
</evidence>
<dbReference type="Gene3D" id="3.40.30.10">
    <property type="entry name" value="Glutaredoxin"/>
    <property type="match status" value="4"/>
</dbReference>
<evidence type="ECO:0000313" key="15">
    <source>
        <dbReference type="Proteomes" id="UP001417504"/>
    </source>
</evidence>
<dbReference type="CDD" id="cd02982">
    <property type="entry name" value="PDI_b'_family"/>
    <property type="match status" value="1"/>
</dbReference>
<dbReference type="EC" id="5.3.4.1" evidence="4"/>
<keyword evidence="15" id="KW-1185">Reference proteome</keyword>
<dbReference type="FunFam" id="3.40.30.10:FF:000204">
    <property type="entry name" value="Protein disulfide isomerase-like 1-6"/>
    <property type="match status" value="1"/>
</dbReference>
<dbReference type="GO" id="GO:0034976">
    <property type="term" value="P:response to endoplasmic reticulum stress"/>
    <property type="evidence" value="ECO:0007669"/>
    <property type="project" value="TreeGrafter"/>
</dbReference>
<gene>
    <name evidence="14" type="ORF">Sjap_019933</name>
</gene>
<reference evidence="14 15" key="1">
    <citation type="submission" date="2024-01" db="EMBL/GenBank/DDBJ databases">
        <title>Genome assemblies of Stephania.</title>
        <authorList>
            <person name="Yang L."/>
        </authorList>
    </citation>
    <scope>NUCLEOTIDE SEQUENCE [LARGE SCALE GENOMIC DNA]</scope>
    <source>
        <strain evidence="14">QJT</strain>
        <tissue evidence="14">Leaf</tissue>
    </source>
</reference>
<feature type="domain" description="Thioredoxin" evidence="13">
    <location>
        <begin position="400"/>
        <end position="520"/>
    </location>
</feature>
<keyword evidence="8" id="KW-1015">Disulfide bond</keyword>
<dbReference type="PROSITE" id="PS51352">
    <property type="entry name" value="THIOREDOXIN_2"/>
    <property type="match status" value="2"/>
</dbReference>
<dbReference type="InterPro" id="IPR036249">
    <property type="entry name" value="Thioredoxin-like_sf"/>
</dbReference>
<organism evidence="14 15">
    <name type="scientific">Stephania japonica</name>
    <dbReference type="NCBI Taxonomy" id="461633"/>
    <lineage>
        <taxon>Eukaryota</taxon>
        <taxon>Viridiplantae</taxon>
        <taxon>Streptophyta</taxon>
        <taxon>Embryophyta</taxon>
        <taxon>Tracheophyta</taxon>
        <taxon>Spermatophyta</taxon>
        <taxon>Magnoliopsida</taxon>
        <taxon>Ranunculales</taxon>
        <taxon>Menispermaceae</taxon>
        <taxon>Menispermoideae</taxon>
        <taxon>Cissampelideae</taxon>
        <taxon>Stephania</taxon>
    </lineage>
</organism>
<dbReference type="GO" id="GO:0006457">
    <property type="term" value="P:protein folding"/>
    <property type="evidence" value="ECO:0007669"/>
    <property type="project" value="TreeGrafter"/>
</dbReference>
<proteinExistence type="inferred from homology"/>
<dbReference type="AlphaFoldDB" id="A0AAP0F0F9"/>
<name>A0AAP0F0F9_9MAGN</name>
<sequence length="538" mass="60215">MSKPVPIWALTCLTLTLLLILSLSIHAIASEEDELDGLEELLAIDEEADAEGDGGGGSRTTEAGVVSKAQRIVIELNSESTRRVIDGNEFVLVLGYAPWCVRSAEMMPKFAEAANVLKEMGNPLLLAKIDAERYPKAASGLGIKGFPTLLLFVNGTSQAYNGGFSAEELVIWARKKTGVPVIRLNSVNEAKEFIAKYRTFVVGFFEKYEGTDYEEFRKAAVADNEIQFVETSDIEVARVLYPDLKSPNQFLGIVKSEPEKYVAFEEHFEKDKILNFLECNKFPLVNVLTELNSVKVYSGQVKLQVFVFAEADEFRNIRSTLQEVAAKFKSKVMLIYVDIKEDNLAKPFLTLFGLEESEETVIVAAFDNKASSKYLLESDPSPSNLENFCLGLEQGTLSQYYKSQPIPDNNEAIVQTVVGKTFDDVVLKSHQNVLLEVHTPWCIKCEDMRKQIEKLAKHFKGLNDLIIARIDASVNEHPRLQVDDYPSLLFYPANDKLNPIKLSNKSNLKELATFIKKNVKTSDDTGISTHEQTIRDEL</sequence>
<comment type="caution">
    <text evidence="14">The sequence shown here is derived from an EMBL/GenBank/DDBJ whole genome shotgun (WGS) entry which is preliminary data.</text>
</comment>
<dbReference type="FunFam" id="3.40.30.10:FF:000134">
    <property type="entry name" value="Protein disulfide-isomerase"/>
    <property type="match status" value="1"/>
</dbReference>
<comment type="similarity">
    <text evidence="3">Belongs to the protein disulfide isomerase family.</text>
</comment>
<dbReference type="CDD" id="cd02995">
    <property type="entry name" value="PDI_a_PDI_a'_C"/>
    <property type="match status" value="1"/>
</dbReference>
<evidence type="ECO:0000256" key="9">
    <source>
        <dbReference type="ARBA" id="ARBA00023180"/>
    </source>
</evidence>
<dbReference type="SUPFAM" id="SSF52833">
    <property type="entry name" value="Thioredoxin-like"/>
    <property type="match status" value="4"/>
</dbReference>
<keyword evidence="9" id="KW-0325">Glycoprotein</keyword>
<dbReference type="PANTHER" id="PTHR18929:SF189">
    <property type="entry name" value="PROTEIN DISULFIDE ISOMERASE-LIKE 1-5-RELATED"/>
    <property type="match status" value="1"/>
</dbReference>
<dbReference type="Proteomes" id="UP001417504">
    <property type="component" value="Unassembled WGS sequence"/>
</dbReference>
<dbReference type="Pfam" id="PF13848">
    <property type="entry name" value="Thioredoxin_6"/>
    <property type="match status" value="1"/>
</dbReference>
<evidence type="ECO:0000259" key="13">
    <source>
        <dbReference type="PROSITE" id="PS51352"/>
    </source>
</evidence>
<keyword evidence="7" id="KW-0256">Endoplasmic reticulum</keyword>
<evidence type="ECO:0000256" key="8">
    <source>
        <dbReference type="ARBA" id="ARBA00023157"/>
    </source>
</evidence>
<keyword evidence="6" id="KW-0677">Repeat</keyword>
<dbReference type="PANTHER" id="PTHR18929">
    <property type="entry name" value="PROTEIN DISULFIDE ISOMERASE"/>
    <property type="match status" value="1"/>
</dbReference>
<dbReference type="FunFam" id="3.40.30.10:FF:000042">
    <property type="entry name" value="protein disulfide-isomerase A2"/>
    <property type="match status" value="1"/>
</dbReference>
<dbReference type="InterPro" id="IPR013766">
    <property type="entry name" value="Thioredoxin_domain"/>
</dbReference>
<evidence type="ECO:0000256" key="4">
    <source>
        <dbReference type="ARBA" id="ARBA00012723"/>
    </source>
</evidence>
<dbReference type="CDD" id="cd02961">
    <property type="entry name" value="PDI_a_family"/>
    <property type="match status" value="1"/>
</dbReference>